<accession>A0ABT9J2B3</accession>
<dbReference type="InterPro" id="IPR014986">
    <property type="entry name" value="XkdN-like"/>
</dbReference>
<evidence type="ECO:0000313" key="1">
    <source>
        <dbReference type="EMBL" id="MDP5275703.1"/>
    </source>
</evidence>
<reference evidence="1 2" key="1">
    <citation type="submission" date="2023-08" db="EMBL/GenBank/DDBJ databases">
        <authorList>
            <person name="Park J.-S."/>
        </authorList>
    </citation>
    <scope>NUCLEOTIDE SEQUENCE [LARGE SCALE GENOMIC DNA]</scope>
    <source>
        <strain evidence="1 2">2205SS18-9</strain>
    </source>
</reference>
<dbReference type="Gene3D" id="3.30.2220.30">
    <property type="match status" value="1"/>
</dbReference>
<proteinExistence type="predicted"/>
<name>A0ABT9J2B3_9BACL</name>
<sequence length="132" mass="14982">MKSKKNEDDVLRILLDADLRPEKEIFMKRFNLHFHIQALDGKTINKIREQASYPVKGGEKQVDDEKFGALVIEKACLIPNWTDSQLLEAFGPTPIDVIQKRLLAGEISKLSNEILALSGFTDEDESLDEIKN</sequence>
<comment type="caution">
    <text evidence="1">The sequence shown here is derived from an EMBL/GenBank/DDBJ whole genome shotgun (WGS) entry which is preliminary data.</text>
</comment>
<gene>
    <name evidence="1" type="ORF">Q5Y73_16455</name>
</gene>
<dbReference type="RefSeq" id="WP_305993012.1">
    <property type="nucleotide sequence ID" value="NZ_JAVAMP010000009.1"/>
</dbReference>
<organism evidence="1 2">
    <name type="scientific">Chengkuizengella axinellae</name>
    <dbReference type="NCBI Taxonomy" id="3064388"/>
    <lineage>
        <taxon>Bacteria</taxon>
        <taxon>Bacillati</taxon>
        <taxon>Bacillota</taxon>
        <taxon>Bacilli</taxon>
        <taxon>Bacillales</taxon>
        <taxon>Paenibacillaceae</taxon>
        <taxon>Chengkuizengella</taxon>
    </lineage>
</organism>
<evidence type="ECO:0008006" key="3">
    <source>
        <dbReference type="Google" id="ProtNLM"/>
    </source>
</evidence>
<protein>
    <recommendedName>
        <fullName evidence="3">XkdN-like protein</fullName>
    </recommendedName>
</protein>
<keyword evidence="2" id="KW-1185">Reference proteome</keyword>
<dbReference type="EMBL" id="JAVAMP010000009">
    <property type="protein sequence ID" value="MDP5275703.1"/>
    <property type="molecule type" value="Genomic_DNA"/>
</dbReference>
<evidence type="ECO:0000313" key="2">
    <source>
        <dbReference type="Proteomes" id="UP001231941"/>
    </source>
</evidence>
<dbReference type="InterPro" id="IPR038559">
    <property type="entry name" value="XkdN-like_sf"/>
</dbReference>
<dbReference type="Pfam" id="PF08890">
    <property type="entry name" value="Phage_TAC_5"/>
    <property type="match status" value="1"/>
</dbReference>
<dbReference type="Proteomes" id="UP001231941">
    <property type="component" value="Unassembled WGS sequence"/>
</dbReference>